<sequence>MSWLYVMAAAVFVLLLVYLVYALFNAEDVA</sequence>
<evidence type="ECO:0000313" key="2">
    <source>
        <dbReference type="EMBL" id="MBB5192747.1"/>
    </source>
</evidence>
<comment type="caution">
    <text evidence="2">The sequence shown here is derived from an EMBL/GenBank/DDBJ whole genome shotgun (WGS) entry which is preliminary data.</text>
</comment>
<evidence type="ECO:0000313" key="3">
    <source>
        <dbReference type="Proteomes" id="UP000543030"/>
    </source>
</evidence>
<dbReference type="EMBL" id="JACHHN010000008">
    <property type="protein sequence ID" value="MBB5192747.1"/>
    <property type="molecule type" value="Genomic_DNA"/>
</dbReference>
<keyword evidence="1" id="KW-0472">Membrane</keyword>
<keyword evidence="3" id="KW-1185">Reference proteome</keyword>
<proteinExistence type="predicted"/>
<feature type="transmembrane region" description="Helical" evidence="1">
    <location>
        <begin position="6"/>
        <end position="24"/>
    </location>
</feature>
<dbReference type="AlphaFoldDB" id="A0A840RI18"/>
<keyword evidence="1" id="KW-1133">Transmembrane helix</keyword>
<dbReference type="GO" id="GO:0005886">
    <property type="term" value="C:plasma membrane"/>
    <property type="evidence" value="ECO:0007669"/>
    <property type="project" value="InterPro"/>
</dbReference>
<gene>
    <name evidence="2" type="ORF">HNQ50_003501</name>
</gene>
<dbReference type="Proteomes" id="UP000543030">
    <property type="component" value="Unassembled WGS sequence"/>
</dbReference>
<dbReference type="Pfam" id="PF09604">
    <property type="entry name" value="Potass_KdpF"/>
    <property type="match status" value="1"/>
</dbReference>
<protein>
    <submittedName>
        <fullName evidence="2">K+-transporting ATPase KdpF subunit</fullName>
    </submittedName>
</protein>
<keyword evidence="1" id="KW-0812">Transmembrane</keyword>
<dbReference type="NCBIfam" id="TIGR02115">
    <property type="entry name" value="potass_kdpF"/>
    <property type="match status" value="1"/>
</dbReference>
<dbReference type="InterPro" id="IPR011726">
    <property type="entry name" value="KdpF"/>
</dbReference>
<dbReference type="RefSeq" id="WP_184102419.1">
    <property type="nucleotide sequence ID" value="NZ_JACHHN010000008.1"/>
</dbReference>
<dbReference type="GO" id="GO:0008556">
    <property type="term" value="F:P-type potassium transmembrane transporter activity"/>
    <property type="evidence" value="ECO:0007669"/>
    <property type="project" value="InterPro"/>
</dbReference>
<accession>A0A840RI18</accession>
<reference evidence="2 3" key="1">
    <citation type="submission" date="2020-08" db="EMBL/GenBank/DDBJ databases">
        <title>Genomic Encyclopedia of Type Strains, Phase IV (KMG-IV): sequencing the most valuable type-strain genomes for metagenomic binning, comparative biology and taxonomic classification.</title>
        <authorList>
            <person name="Goeker M."/>
        </authorList>
    </citation>
    <scope>NUCLEOTIDE SEQUENCE [LARGE SCALE GENOMIC DNA]</scope>
    <source>
        <strain evidence="2 3">DSM 18233</strain>
    </source>
</reference>
<name>A0A840RI18_9NEIS</name>
<evidence type="ECO:0000256" key="1">
    <source>
        <dbReference type="SAM" id="Phobius"/>
    </source>
</evidence>
<organism evidence="2 3">
    <name type="scientific">Silvimonas terrae</name>
    <dbReference type="NCBI Taxonomy" id="300266"/>
    <lineage>
        <taxon>Bacteria</taxon>
        <taxon>Pseudomonadati</taxon>
        <taxon>Pseudomonadota</taxon>
        <taxon>Betaproteobacteria</taxon>
        <taxon>Neisseriales</taxon>
        <taxon>Chitinibacteraceae</taxon>
        <taxon>Silvimonas</taxon>
    </lineage>
</organism>